<organism evidence="1 2">
    <name type="scientific">Burkholderia ambifaria IOP40-10</name>
    <dbReference type="NCBI Taxonomy" id="396596"/>
    <lineage>
        <taxon>Bacteria</taxon>
        <taxon>Pseudomonadati</taxon>
        <taxon>Pseudomonadota</taxon>
        <taxon>Betaproteobacteria</taxon>
        <taxon>Burkholderiales</taxon>
        <taxon>Burkholderiaceae</taxon>
        <taxon>Burkholderia</taxon>
        <taxon>Burkholderia cepacia complex</taxon>
    </lineage>
</organism>
<dbReference type="PATRIC" id="fig|396596.7.peg.4268"/>
<name>B1FH68_9BURK</name>
<evidence type="ECO:0000313" key="2">
    <source>
        <dbReference type="Proteomes" id="UP000005463"/>
    </source>
</evidence>
<comment type="caution">
    <text evidence="1">The sequence shown here is derived from an EMBL/GenBank/DDBJ whole genome shotgun (WGS) entry which is preliminary data.</text>
</comment>
<protein>
    <submittedName>
        <fullName evidence="1">Uncharacterized protein</fullName>
    </submittedName>
</protein>
<evidence type="ECO:0000313" key="1">
    <source>
        <dbReference type="EMBL" id="EDT03104.1"/>
    </source>
</evidence>
<sequence length="30" mass="3417">MVFVIERPETVAVNFDTADVIGLQNYLNFT</sequence>
<gene>
    <name evidence="1" type="ORF">BamIOP4010DRAFT_3378</name>
</gene>
<dbReference type="Proteomes" id="UP000005463">
    <property type="component" value="Unassembled WGS sequence"/>
</dbReference>
<proteinExistence type="predicted"/>
<accession>B1FH68</accession>
<dbReference type="AlphaFoldDB" id="B1FH68"/>
<dbReference type="EMBL" id="ABLC01000084">
    <property type="protein sequence ID" value="EDT03104.1"/>
    <property type="molecule type" value="Genomic_DNA"/>
</dbReference>
<reference evidence="1 2" key="1">
    <citation type="submission" date="2008-03" db="EMBL/GenBank/DDBJ databases">
        <title>Sequencing of the draft genome and assembly of Burkholderia ambifaria IOP40-10.</title>
        <authorList>
            <consortium name="US DOE Joint Genome Institute (JGI-PGF)"/>
            <person name="Copeland A."/>
            <person name="Lucas S."/>
            <person name="Lapidus A."/>
            <person name="Glavina del Rio T."/>
            <person name="Dalin E."/>
            <person name="Tice H."/>
            <person name="Bruce D."/>
            <person name="Goodwin L."/>
            <person name="Pitluck S."/>
            <person name="Larimer F."/>
            <person name="Land M.L."/>
            <person name="Hauser L."/>
            <person name="Tiedje J."/>
            <person name="Richardson P."/>
        </authorList>
    </citation>
    <scope>NUCLEOTIDE SEQUENCE [LARGE SCALE GENOMIC DNA]</scope>
    <source>
        <strain evidence="1 2">IOP40-10</strain>
    </source>
</reference>